<accession>A0A164KZ93</accession>
<gene>
    <name evidence="2" type="ORF">APZ42_033566</name>
</gene>
<protein>
    <submittedName>
        <fullName evidence="2">Uncharacterized protein</fullName>
    </submittedName>
</protein>
<evidence type="ECO:0000313" key="3">
    <source>
        <dbReference type="Proteomes" id="UP000076858"/>
    </source>
</evidence>
<reference evidence="2 3" key="1">
    <citation type="submission" date="2016-03" db="EMBL/GenBank/DDBJ databases">
        <title>EvidentialGene: Evidence-directed Construction of Genes on Genomes.</title>
        <authorList>
            <person name="Gilbert D.G."/>
            <person name="Choi J.-H."/>
            <person name="Mockaitis K."/>
            <person name="Colbourne J."/>
            <person name="Pfrender M."/>
        </authorList>
    </citation>
    <scope>NUCLEOTIDE SEQUENCE [LARGE SCALE GENOMIC DNA]</scope>
    <source>
        <strain evidence="2 3">Xinb3</strain>
        <tissue evidence="2">Complete organism</tissue>
    </source>
</reference>
<sequence length="169" mass="19053">MQQDINLFFLPEVNRRWPSCPRDPSRRLHPLPPSTRPVPEQQLEEKTVEPDNTEDVVGSEQRVIQAEKRLESTAKDLEESYVEKSIEAAKEGSEKSKDVELESTAKDLKESNVDKSIEAAQDSSEKSEGAELEITTNDLEESDVEGSLGKREHGNPVRFRYSPMTPTVS</sequence>
<dbReference type="EMBL" id="LRGB01003231">
    <property type="protein sequence ID" value="KZS03660.1"/>
    <property type="molecule type" value="Genomic_DNA"/>
</dbReference>
<keyword evidence="3" id="KW-1185">Reference proteome</keyword>
<dbReference type="OrthoDB" id="6391949at2759"/>
<organism evidence="2 3">
    <name type="scientific">Daphnia magna</name>
    <dbReference type="NCBI Taxonomy" id="35525"/>
    <lineage>
        <taxon>Eukaryota</taxon>
        <taxon>Metazoa</taxon>
        <taxon>Ecdysozoa</taxon>
        <taxon>Arthropoda</taxon>
        <taxon>Crustacea</taxon>
        <taxon>Branchiopoda</taxon>
        <taxon>Diplostraca</taxon>
        <taxon>Cladocera</taxon>
        <taxon>Anomopoda</taxon>
        <taxon>Daphniidae</taxon>
        <taxon>Daphnia</taxon>
    </lineage>
</organism>
<comment type="caution">
    <text evidence="2">The sequence shown here is derived from an EMBL/GenBank/DDBJ whole genome shotgun (WGS) entry which is preliminary data.</text>
</comment>
<feature type="compositionally biased region" description="Basic and acidic residues" evidence="1">
    <location>
        <begin position="65"/>
        <end position="129"/>
    </location>
</feature>
<dbReference type="AlphaFoldDB" id="A0A164KZ93"/>
<evidence type="ECO:0000313" key="2">
    <source>
        <dbReference type="EMBL" id="KZS03660.1"/>
    </source>
</evidence>
<proteinExistence type="predicted"/>
<name>A0A164KZ93_9CRUS</name>
<evidence type="ECO:0000256" key="1">
    <source>
        <dbReference type="SAM" id="MobiDB-lite"/>
    </source>
</evidence>
<feature type="region of interest" description="Disordered" evidence="1">
    <location>
        <begin position="14"/>
        <end position="169"/>
    </location>
</feature>
<dbReference type="Proteomes" id="UP000076858">
    <property type="component" value="Unassembled WGS sequence"/>
</dbReference>